<protein>
    <submittedName>
        <fullName evidence="1">Uncharacterized protein</fullName>
    </submittedName>
</protein>
<accession>A0A0F9AEG3</accession>
<reference evidence="1" key="1">
    <citation type="journal article" date="2015" name="Nature">
        <title>Complex archaea that bridge the gap between prokaryotes and eukaryotes.</title>
        <authorList>
            <person name="Spang A."/>
            <person name="Saw J.H."/>
            <person name="Jorgensen S.L."/>
            <person name="Zaremba-Niedzwiedzka K."/>
            <person name="Martijn J."/>
            <person name="Lind A.E."/>
            <person name="van Eijk R."/>
            <person name="Schleper C."/>
            <person name="Guy L."/>
            <person name="Ettema T.J."/>
        </authorList>
    </citation>
    <scope>NUCLEOTIDE SEQUENCE</scope>
</reference>
<comment type="caution">
    <text evidence="1">The sequence shown here is derived from an EMBL/GenBank/DDBJ whole genome shotgun (WGS) entry which is preliminary data.</text>
</comment>
<sequence length="98" mass="10902">MSLSAISDIEKTLLLAIALGNEFRLKAHNAQEYYYRFLPGDLNLSGKTVMKKIRKAFDSLTAKGLIMKHPTRGALTFELSHAGLTLAFGLRDFLDNNS</sequence>
<proteinExistence type="predicted"/>
<organism evidence="1">
    <name type="scientific">marine sediment metagenome</name>
    <dbReference type="NCBI Taxonomy" id="412755"/>
    <lineage>
        <taxon>unclassified sequences</taxon>
        <taxon>metagenomes</taxon>
        <taxon>ecological metagenomes</taxon>
    </lineage>
</organism>
<dbReference type="EMBL" id="LAZR01043146">
    <property type="protein sequence ID" value="KKL07785.1"/>
    <property type="molecule type" value="Genomic_DNA"/>
</dbReference>
<dbReference type="AlphaFoldDB" id="A0A0F9AEG3"/>
<name>A0A0F9AEG3_9ZZZZ</name>
<evidence type="ECO:0000313" key="1">
    <source>
        <dbReference type="EMBL" id="KKL07785.1"/>
    </source>
</evidence>
<gene>
    <name evidence="1" type="ORF">LCGC14_2582530</name>
</gene>